<evidence type="ECO:0000313" key="2">
    <source>
        <dbReference type="EMBL" id="OOF90957.1"/>
    </source>
</evidence>
<keyword evidence="3" id="KW-1185">Reference proteome</keyword>
<dbReference type="Proteomes" id="UP000188318">
    <property type="component" value="Unassembled WGS sequence"/>
</dbReference>
<protein>
    <submittedName>
        <fullName evidence="2">Uncharacterized protein</fullName>
    </submittedName>
</protein>
<dbReference type="VEuPathDB" id="FungiDB:ASPCADRAFT_211542"/>
<dbReference type="EMBL" id="KV907513">
    <property type="protein sequence ID" value="OOF90957.1"/>
    <property type="molecule type" value="Genomic_DNA"/>
</dbReference>
<reference evidence="3" key="1">
    <citation type="journal article" date="2017" name="Genome Biol.">
        <title>Comparative genomics reveals high biological diversity and specific adaptations in the industrially and medically important fungal genus Aspergillus.</title>
        <authorList>
            <person name="de Vries R.P."/>
            <person name="Riley R."/>
            <person name="Wiebenga A."/>
            <person name="Aguilar-Osorio G."/>
            <person name="Amillis S."/>
            <person name="Uchima C.A."/>
            <person name="Anderluh G."/>
            <person name="Asadollahi M."/>
            <person name="Askin M."/>
            <person name="Barry K."/>
            <person name="Battaglia E."/>
            <person name="Bayram O."/>
            <person name="Benocci T."/>
            <person name="Braus-Stromeyer S.A."/>
            <person name="Caldana C."/>
            <person name="Canovas D."/>
            <person name="Cerqueira G.C."/>
            <person name="Chen F."/>
            <person name="Chen W."/>
            <person name="Choi C."/>
            <person name="Clum A."/>
            <person name="Dos Santos R.A."/>
            <person name="Damasio A.R."/>
            <person name="Diallinas G."/>
            <person name="Emri T."/>
            <person name="Fekete E."/>
            <person name="Flipphi M."/>
            <person name="Freyberg S."/>
            <person name="Gallo A."/>
            <person name="Gournas C."/>
            <person name="Habgood R."/>
            <person name="Hainaut M."/>
            <person name="Harispe M.L."/>
            <person name="Henrissat B."/>
            <person name="Hilden K.S."/>
            <person name="Hope R."/>
            <person name="Hossain A."/>
            <person name="Karabika E."/>
            <person name="Karaffa L."/>
            <person name="Karanyi Z."/>
            <person name="Krasevec N."/>
            <person name="Kuo A."/>
            <person name="Kusch H."/>
            <person name="LaButti K."/>
            <person name="Lagendijk E.L."/>
            <person name="Lapidus A."/>
            <person name="Levasseur A."/>
            <person name="Lindquist E."/>
            <person name="Lipzen A."/>
            <person name="Logrieco A.F."/>
            <person name="MacCabe A."/>
            <person name="Maekelae M.R."/>
            <person name="Malavazi I."/>
            <person name="Melin P."/>
            <person name="Meyer V."/>
            <person name="Mielnichuk N."/>
            <person name="Miskei M."/>
            <person name="Molnar A.P."/>
            <person name="Mule G."/>
            <person name="Ngan C.Y."/>
            <person name="Orejas M."/>
            <person name="Orosz E."/>
            <person name="Ouedraogo J.P."/>
            <person name="Overkamp K.M."/>
            <person name="Park H.-S."/>
            <person name="Perrone G."/>
            <person name="Piumi F."/>
            <person name="Punt P.J."/>
            <person name="Ram A.F."/>
            <person name="Ramon A."/>
            <person name="Rauscher S."/>
            <person name="Record E."/>
            <person name="Riano-Pachon D.M."/>
            <person name="Robert V."/>
            <person name="Roehrig J."/>
            <person name="Ruller R."/>
            <person name="Salamov A."/>
            <person name="Salih N.S."/>
            <person name="Samson R.A."/>
            <person name="Sandor E."/>
            <person name="Sanguinetti M."/>
            <person name="Schuetze T."/>
            <person name="Sepcic K."/>
            <person name="Shelest E."/>
            <person name="Sherlock G."/>
            <person name="Sophianopoulou V."/>
            <person name="Squina F.M."/>
            <person name="Sun H."/>
            <person name="Susca A."/>
            <person name="Todd R.B."/>
            <person name="Tsang A."/>
            <person name="Unkles S.E."/>
            <person name="van de Wiele N."/>
            <person name="van Rossen-Uffink D."/>
            <person name="Oliveira J.V."/>
            <person name="Vesth T.C."/>
            <person name="Visser J."/>
            <person name="Yu J.-H."/>
            <person name="Zhou M."/>
            <person name="Andersen M.R."/>
            <person name="Archer D.B."/>
            <person name="Baker S.E."/>
            <person name="Benoit I."/>
            <person name="Brakhage A.A."/>
            <person name="Braus G.H."/>
            <person name="Fischer R."/>
            <person name="Frisvad J.C."/>
            <person name="Goldman G.H."/>
            <person name="Houbraken J."/>
            <person name="Oakley B."/>
            <person name="Pocsi I."/>
            <person name="Scazzocchio C."/>
            <person name="Seiboth B."/>
            <person name="vanKuyk P.A."/>
            <person name="Wortman J."/>
            <person name="Dyer P.S."/>
            <person name="Grigoriev I.V."/>
        </authorList>
    </citation>
    <scope>NUCLEOTIDE SEQUENCE [LARGE SCALE GENOMIC DNA]</scope>
    <source>
        <strain evidence="3">ITEM 5010</strain>
    </source>
</reference>
<accession>A0A1R3R911</accession>
<dbReference type="OrthoDB" id="2866996at2759"/>
<name>A0A1R3R911_ASPC5</name>
<gene>
    <name evidence="2" type="ORF">ASPCADRAFT_211542</name>
</gene>
<dbReference type="AlphaFoldDB" id="A0A1R3R911"/>
<evidence type="ECO:0000256" key="1">
    <source>
        <dbReference type="SAM" id="MobiDB-lite"/>
    </source>
</evidence>
<organism evidence="2 3">
    <name type="scientific">Aspergillus carbonarius (strain ITEM 5010)</name>
    <dbReference type="NCBI Taxonomy" id="602072"/>
    <lineage>
        <taxon>Eukaryota</taxon>
        <taxon>Fungi</taxon>
        <taxon>Dikarya</taxon>
        <taxon>Ascomycota</taxon>
        <taxon>Pezizomycotina</taxon>
        <taxon>Eurotiomycetes</taxon>
        <taxon>Eurotiomycetidae</taxon>
        <taxon>Eurotiales</taxon>
        <taxon>Aspergillaceae</taxon>
        <taxon>Aspergillus</taxon>
        <taxon>Aspergillus subgen. Circumdati</taxon>
    </lineage>
</organism>
<sequence length="78" mass="8102">MLCAWGSYAEVSPASTCWPFLSGPFPGGTAPFPEGHRPNGPSRPGHYPSSPATLPPSLPIQAEQPSSKPSIPNGMSLD</sequence>
<feature type="region of interest" description="Disordered" evidence="1">
    <location>
        <begin position="28"/>
        <end position="78"/>
    </location>
</feature>
<evidence type="ECO:0000313" key="3">
    <source>
        <dbReference type="Proteomes" id="UP000188318"/>
    </source>
</evidence>
<proteinExistence type="predicted"/>